<keyword evidence="6" id="KW-0249">Electron transport</keyword>
<dbReference type="InParanoid" id="Q9RRK2"/>
<sequence length="229" mass="23957">MSRFSSRLLWLAVPALLGTSVFAATTPGTTPQGTAAPKNPLALQFKTPSAARGAAIAGTCAGCHGKTGVSVQADIPSLAGQIPNYTQFQLAAFRAKLRPSNVMQQVASKLSDQDIADLSAYYAAQAVGPAWKAEPAARARGQKLFTAGDPARNVIACAVCHGSNGRGLNANHIASVTNLPPEYALEVLKEFHEAPTFGGLVPPETMRIAVKPLTDKDLKDVATYISSMK</sequence>
<dbReference type="PANTHER" id="PTHR33751:SF9">
    <property type="entry name" value="CYTOCHROME C4"/>
    <property type="match status" value="1"/>
</dbReference>
<evidence type="ECO:0000313" key="12">
    <source>
        <dbReference type="EMBL" id="AAF12028.1"/>
    </source>
</evidence>
<evidence type="ECO:0000256" key="3">
    <source>
        <dbReference type="ARBA" id="ARBA00022617"/>
    </source>
</evidence>
<keyword evidence="7 9" id="KW-0408">Iron</keyword>
<keyword evidence="4 9" id="KW-0479">Metal-binding</keyword>
<evidence type="ECO:0000313" key="13">
    <source>
        <dbReference type="Proteomes" id="UP000002524"/>
    </source>
</evidence>
<gene>
    <name evidence="12" type="ordered locus">DR_2487</name>
</gene>
<dbReference type="EnsemblBacteria" id="AAF12028">
    <property type="protein sequence ID" value="AAF12028"/>
    <property type="gene ID" value="DR_2487"/>
</dbReference>
<dbReference type="GeneID" id="69518740"/>
<keyword evidence="5" id="KW-0574">Periplasm</keyword>
<dbReference type="Pfam" id="PF00034">
    <property type="entry name" value="Cytochrom_C"/>
    <property type="match status" value="2"/>
</dbReference>
<feature type="binding site" description="covalent" evidence="8">
    <location>
        <position position="60"/>
    </location>
    <ligand>
        <name>heme c</name>
        <dbReference type="ChEBI" id="CHEBI:61717"/>
        <label>1</label>
    </ligand>
</feature>
<reference evidence="12 13" key="1">
    <citation type="journal article" date="1999" name="Science">
        <title>Genome sequence of the radioresistant bacterium Deinococcus radiodurans R1.</title>
        <authorList>
            <person name="White O."/>
            <person name="Eisen J.A."/>
            <person name="Heidelberg J.F."/>
            <person name="Hickey E.K."/>
            <person name="Peterson J.D."/>
            <person name="Dodson R.J."/>
            <person name="Haft D.H."/>
            <person name="Gwinn M.L."/>
            <person name="Nelson W.C."/>
            <person name="Richardson D.L."/>
            <person name="Moffat K.S."/>
            <person name="Qin H."/>
            <person name="Jiang L."/>
            <person name="Pamphile W."/>
            <person name="Crosby M."/>
            <person name="Shen M."/>
            <person name="Vamathevan J.J."/>
            <person name="Lam P."/>
            <person name="McDonald L."/>
            <person name="Utterback T."/>
            <person name="Zalewski C."/>
            <person name="Makarova K.S."/>
            <person name="Aravind L."/>
            <person name="Daly M.J."/>
            <person name="Minton K.W."/>
            <person name="Fleischmann R.D."/>
            <person name="Ketchum K.A."/>
            <person name="Nelson K.E."/>
            <person name="Salzberg S."/>
            <person name="Smith H.O."/>
            <person name="Venter J.C."/>
            <person name="Fraser C.M."/>
        </authorList>
    </citation>
    <scope>NUCLEOTIDE SEQUENCE [LARGE SCALE GENOMIC DNA]</scope>
    <source>
        <strain evidence="13">ATCC 13939 / DSM 20539 / JCM 16871 / LMG 4051 / NBRC 15346 / NCIMB 9279 / R1 / VKM B-1422</strain>
    </source>
</reference>
<dbReference type="GO" id="GO:0005506">
    <property type="term" value="F:iron ion binding"/>
    <property type="evidence" value="ECO:0007669"/>
    <property type="project" value="InterPro"/>
</dbReference>
<dbReference type="AlphaFoldDB" id="Q9RRK2"/>
<dbReference type="PIRSF" id="PIRSF000005">
    <property type="entry name" value="Cytochrome_c4"/>
    <property type="match status" value="1"/>
</dbReference>
<dbReference type="PROSITE" id="PS51007">
    <property type="entry name" value="CYTC"/>
    <property type="match status" value="2"/>
</dbReference>
<keyword evidence="3 8" id="KW-0349">Heme</keyword>
<feature type="domain" description="Cytochrome c" evidence="11">
    <location>
        <begin position="48"/>
        <end position="126"/>
    </location>
</feature>
<evidence type="ECO:0000256" key="10">
    <source>
        <dbReference type="SAM" id="SignalP"/>
    </source>
</evidence>
<feature type="binding site" description="axial binding residue" evidence="9">
    <location>
        <position position="161"/>
    </location>
    <ligand>
        <name>heme c</name>
        <dbReference type="ChEBI" id="CHEBI:61717"/>
        <label>2</label>
    </ligand>
    <ligandPart>
        <name>Fe</name>
        <dbReference type="ChEBI" id="CHEBI:18248"/>
    </ligandPart>
</feature>
<dbReference type="PaxDb" id="243230-DR_2487"/>
<evidence type="ECO:0000256" key="1">
    <source>
        <dbReference type="ARBA" id="ARBA00004418"/>
    </source>
</evidence>
<evidence type="ECO:0000256" key="8">
    <source>
        <dbReference type="PIRSR" id="PIRSR000005-1"/>
    </source>
</evidence>
<dbReference type="InterPro" id="IPR036909">
    <property type="entry name" value="Cyt_c-like_dom_sf"/>
</dbReference>
<dbReference type="SUPFAM" id="SSF46626">
    <property type="entry name" value="Cytochrome c"/>
    <property type="match status" value="2"/>
</dbReference>
<evidence type="ECO:0000256" key="5">
    <source>
        <dbReference type="ARBA" id="ARBA00022764"/>
    </source>
</evidence>
<dbReference type="OrthoDB" id="9773456at2"/>
<accession>Q9RRK2</accession>
<dbReference type="InterPro" id="IPR024167">
    <property type="entry name" value="Cytochrome_c4-like"/>
</dbReference>
<dbReference type="InterPro" id="IPR009056">
    <property type="entry name" value="Cyt_c-like_dom"/>
</dbReference>
<proteinExistence type="predicted"/>
<dbReference type="eggNOG" id="COG2863">
    <property type="taxonomic scope" value="Bacteria"/>
</dbReference>
<organism evidence="12 13">
    <name type="scientific">Deinococcus radiodurans (strain ATCC 13939 / DSM 20539 / JCM 16871 / CCUG 27074 / LMG 4051 / NBRC 15346 / NCIMB 9279 / VKM B-1422 / R1)</name>
    <dbReference type="NCBI Taxonomy" id="243230"/>
    <lineage>
        <taxon>Bacteria</taxon>
        <taxon>Thermotogati</taxon>
        <taxon>Deinococcota</taxon>
        <taxon>Deinococci</taxon>
        <taxon>Deinococcales</taxon>
        <taxon>Deinococcaceae</taxon>
        <taxon>Deinococcus</taxon>
    </lineage>
</organism>
<comment type="PTM">
    <text evidence="8">Binds 2 heme c groups covalently per subunit.</text>
</comment>
<feature type="binding site" description="covalent" evidence="8">
    <location>
        <position position="157"/>
    </location>
    <ligand>
        <name>heme c</name>
        <dbReference type="ChEBI" id="CHEBI:61717"/>
        <label>2</label>
    </ligand>
</feature>
<protein>
    <submittedName>
        <fullName evidence="12">Cytochrome C4, putative</fullName>
    </submittedName>
</protein>
<dbReference type="PATRIC" id="fig|243230.17.peg.2725"/>
<dbReference type="GO" id="GO:0042597">
    <property type="term" value="C:periplasmic space"/>
    <property type="evidence" value="ECO:0007669"/>
    <property type="project" value="UniProtKB-SubCell"/>
</dbReference>
<evidence type="ECO:0000256" key="6">
    <source>
        <dbReference type="ARBA" id="ARBA00022982"/>
    </source>
</evidence>
<feature type="binding site" description="covalent" evidence="8">
    <location>
        <position position="160"/>
    </location>
    <ligand>
        <name>heme c</name>
        <dbReference type="ChEBI" id="CHEBI:61717"/>
        <label>2</label>
    </ligand>
</feature>
<dbReference type="EMBL" id="AE000513">
    <property type="protein sequence ID" value="AAF12028.1"/>
    <property type="molecule type" value="Genomic_DNA"/>
</dbReference>
<comment type="subcellular location">
    <subcellularLocation>
        <location evidence="1">Periplasm</location>
    </subcellularLocation>
</comment>
<keyword evidence="2" id="KW-0813">Transport</keyword>
<keyword evidence="13" id="KW-1185">Reference proteome</keyword>
<feature type="binding site" description="axial binding residue" evidence="9">
    <location>
        <position position="103"/>
    </location>
    <ligand>
        <name>heme c</name>
        <dbReference type="ChEBI" id="CHEBI:61717"/>
        <label>1</label>
    </ligand>
    <ligandPart>
        <name>Fe</name>
        <dbReference type="ChEBI" id="CHEBI:18248"/>
    </ligandPart>
</feature>
<dbReference type="Proteomes" id="UP000002524">
    <property type="component" value="Chromosome 1"/>
</dbReference>
<feature type="binding site" description="axial binding residue" evidence="9">
    <location>
        <position position="206"/>
    </location>
    <ligand>
        <name>heme c</name>
        <dbReference type="ChEBI" id="CHEBI:61717"/>
        <label>2</label>
    </ligand>
    <ligandPart>
        <name>Fe</name>
        <dbReference type="ChEBI" id="CHEBI:18248"/>
    </ligandPart>
</feature>
<dbReference type="InterPro" id="IPR050597">
    <property type="entry name" value="Cytochrome_c_Oxidase_Subunit"/>
</dbReference>
<dbReference type="HOGENOM" id="CLU_076280_3_1_0"/>
<evidence type="ECO:0000256" key="2">
    <source>
        <dbReference type="ARBA" id="ARBA00022448"/>
    </source>
</evidence>
<feature type="binding site" description="covalent" evidence="8">
    <location>
        <position position="63"/>
    </location>
    <ligand>
        <name>heme c</name>
        <dbReference type="ChEBI" id="CHEBI:61717"/>
        <label>1</label>
    </ligand>
</feature>
<feature type="binding site" description="axial binding residue" evidence="9">
    <location>
        <position position="64"/>
    </location>
    <ligand>
        <name>heme c</name>
        <dbReference type="ChEBI" id="CHEBI:61717"/>
        <label>1</label>
    </ligand>
    <ligandPart>
        <name>Fe</name>
        <dbReference type="ChEBI" id="CHEBI:18248"/>
    </ligandPart>
</feature>
<dbReference type="RefSeq" id="WP_010889112.1">
    <property type="nucleotide sequence ID" value="NC_001263.1"/>
</dbReference>
<evidence type="ECO:0000259" key="11">
    <source>
        <dbReference type="PROSITE" id="PS51007"/>
    </source>
</evidence>
<dbReference type="KEGG" id="dra:DR_2487"/>
<name>Q9RRK2_DEIRA</name>
<dbReference type="GO" id="GO:0020037">
    <property type="term" value="F:heme binding"/>
    <property type="evidence" value="ECO:0007669"/>
    <property type="project" value="InterPro"/>
</dbReference>
<feature type="signal peptide" evidence="10">
    <location>
        <begin position="1"/>
        <end position="23"/>
    </location>
</feature>
<feature type="chain" id="PRO_5009974199" evidence="10">
    <location>
        <begin position="24"/>
        <end position="229"/>
    </location>
</feature>
<evidence type="ECO:0000256" key="4">
    <source>
        <dbReference type="ARBA" id="ARBA00022723"/>
    </source>
</evidence>
<feature type="domain" description="Cytochrome c" evidence="11">
    <location>
        <begin position="136"/>
        <end position="229"/>
    </location>
</feature>
<dbReference type="PANTHER" id="PTHR33751">
    <property type="entry name" value="CBB3-TYPE CYTOCHROME C OXIDASE SUBUNIT FIXP"/>
    <property type="match status" value="1"/>
</dbReference>
<evidence type="ECO:0000256" key="9">
    <source>
        <dbReference type="PIRSR" id="PIRSR000005-2"/>
    </source>
</evidence>
<evidence type="ECO:0000256" key="7">
    <source>
        <dbReference type="ARBA" id="ARBA00023004"/>
    </source>
</evidence>
<dbReference type="PIR" id="F75267">
    <property type="entry name" value="F75267"/>
</dbReference>
<dbReference type="GO" id="GO:0004129">
    <property type="term" value="F:cytochrome-c oxidase activity"/>
    <property type="evidence" value="ECO:0000318"/>
    <property type="project" value="GO_Central"/>
</dbReference>
<keyword evidence="10" id="KW-0732">Signal</keyword>
<dbReference type="STRING" id="243230.DR_2487"/>
<dbReference type="Gene3D" id="1.10.760.10">
    <property type="entry name" value="Cytochrome c-like domain"/>
    <property type="match status" value="2"/>
</dbReference>